<dbReference type="AlphaFoldDB" id="A0A0V1E0M5"/>
<evidence type="ECO:0000256" key="2">
    <source>
        <dbReference type="ARBA" id="ARBA00022700"/>
    </source>
</evidence>
<evidence type="ECO:0000256" key="3">
    <source>
        <dbReference type="SAM" id="MobiDB-lite"/>
    </source>
</evidence>
<keyword evidence="2" id="KW-0734">Signal transduction inhibitor</keyword>
<gene>
    <name evidence="4" type="ORF">T4A_12908</name>
</gene>
<organism evidence="4 5">
    <name type="scientific">Trichinella pseudospiralis</name>
    <name type="common">Parasitic roundworm</name>
    <dbReference type="NCBI Taxonomy" id="6337"/>
    <lineage>
        <taxon>Eukaryota</taxon>
        <taxon>Metazoa</taxon>
        <taxon>Ecdysozoa</taxon>
        <taxon>Nematoda</taxon>
        <taxon>Enoplea</taxon>
        <taxon>Dorylaimia</taxon>
        <taxon>Trichinellida</taxon>
        <taxon>Trichinellidae</taxon>
        <taxon>Trichinella</taxon>
    </lineage>
</organism>
<dbReference type="InterPro" id="IPR026512">
    <property type="entry name" value="RGS7BP/RGS9BP"/>
</dbReference>
<evidence type="ECO:0000313" key="5">
    <source>
        <dbReference type="Proteomes" id="UP000054632"/>
    </source>
</evidence>
<reference evidence="4 5" key="1">
    <citation type="submission" date="2015-01" db="EMBL/GenBank/DDBJ databases">
        <title>Evolution of Trichinella species and genotypes.</title>
        <authorList>
            <person name="Korhonen P.K."/>
            <person name="Edoardo P."/>
            <person name="Giuseppe L.R."/>
            <person name="Gasser R.B."/>
        </authorList>
    </citation>
    <scope>NUCLEOTIDE SEQUENCE [LARGE SCALE GENOMIC DNA]</scope>
    <source>
        <strain evidence="4">ISS13</strain>
    </source>
</reference>
<sequence>MGVVMIVSTQQLRLRRFDELSVYYARLLSELLVLPRAKHHPSPPPSQLLDNPVDVNDGQAVLKTSEKTKDYGFIKWLTSRKRKNCSIKKSAIEVLKLEDVEEEGGGLNDDGPRSTTPTAAETNQEWSTPVAEPDLLHSTHRRQRLRVGSAFTTPTLAATPGAHTARGPAGRFSLIAQGHRESVVSAFGRNTLIARDVLFGHLTRSSFLRSGRTVAESAVKLVHEINHMVASYKNMVQSVGTHSDSVHLREDLQHLKEQCLRTCDSAKNCILPQLKSETREPCHSSEFTKHANQFIGSVNLFIIEMRRCKSLCSRFVISLDSHAATTAPESNTNASSTIPADVSRCSSDSYQNCSSLEMEKFSRDLAEAEAILETLENAITIHFSTSKTDPDKHVVNTKSRRRSWRIGKLFANFKTSYA</sequence>
<proteinExistence type="inferred from homology"/>
<feature type="region of interest" description="Disordered" evidence="3">
    <location>
        <begin position="101"/>
        <end position="136"/>
    </location>
</feature>
<dbReference type="EMBL" id="JYDR01000142">
    <property type="protein sequence ID" value="KRY67274.1"/>
    <property type="molecule type" value="Genomic_DNA"/>
</dbReference>
<dbReference type="GO" id="GO:0009968">
    <property type="term" value="P:negative regulation of signal transduction"/>
    <property type="evidence" value="ECO:0007669"/>
    <property type="project" value="UniProtKB-KW"/>
</dbReference>
<evidence type="ECO:0000313" key="4">
    <source>
        <dbReference type="EMBL" id="KRY67274.1"/>
    </source>
</evidence>
<feature type="compositionally biased region" description="Polar residues" evidence="3">
    <location>
        <begin position="113"/>
        <end position="127"/>
    </location>
</feature>
<dbReference type="Proteomes" id="UP000054632">
    <property type="component" value="Unassembled WGS sequence"/>
</dbReference>
<dbReference type="PANTHER" id="PTHR21029">
    <property type="entry name" value="R-SEVEN BINDING PROTEIN (R7BP) HOMOLOG"/>
    <property type="match status" value="1"/>
</dbReference>
<accession>A0A0V1E0M5</accession>
<comment type="similarity">
    <text evidence="1">Belongs to the RGS7BP/RGS9BP family.</text>
</comment>
<evidence type="ECO:0000256" key="1">
    <source>
        <dbReference type="ARBA" id="ARBA00007457"/>
    </source>
</evidence>
<name>A0A0V1E0M5_TRIPS</name>
<protein>
    <submittedName>
        <fullName evidence="4">Uncharacterized protein</fullName>
    </submittedName>
</protein>
<comment type="caution">
    <text evidence="4">The sequence shown here is derived from an EMBL/GenBank/DDBJ whole genome shotgun (WGS) entry which is preliminary data.</text>
</comment>